<dbReference type="EMBL" id="BK015904">
    <property type="protein sequence ID" value="DAD72632.1"/>
    <property type="molecule type" value="Genomic_DNA"/>
</dbReference>
<organism evidence="3">
    <name type="scientific">Siphoviridae sp. ct7EW56</name>
    <dbReference type="NCBI Taxonomy" id="2827562"/>
    <lineage>
        <taxon>Viruses</taxon>
        <taxon>Duplodnaviria</taxon>
        <taxon>Heunggongvirae</taxon>
        <taxon>Uroviricota</taxon>
        <taxon>Caudoviricetes</taxon>
    </lineage>
</organism>
<accession>A0A8S5LRY5</accession>
<name>A0A8S5LRY5_9CAUD</name>
<evidence type="ECO:0000256" key="1">
    <source>
        <dbReference type="ARBA" id="ARBA00022529"/>
    </source>
</evidence>
<evidence type="ECO:0000259" key="2">
    <source>
        <dbReference type="Pfam" id="PF05257"/>
    </source>
</evidence>
<dbReference type="InterPro" id="IPR006637">
    <property type="entry name" value="ChW"/>
</dbReference>
<sequence>MELYASKVIAVAMNEVGYLEKATNAQLYDKTANAGTNNYTKYANDIDTKYPNFYNGRKNGYAWCDVFVDWCFIQAFGVDNAKKLLNQPDKSLGAGCGYSAGYFKQIGRFFTSNPQVGDQVFFGTASNVKHTGLVYAVDRYKVYTIEGNTSGASGVVANGGGVCKKSYDINSNSIYGYGRPDYDTEEVKGTMKYRVHQQTYGWSDWKNEGEEAGVTQQAKRLEAIQIDPAGRQISVKAHIQGIGWRDYGIITKDTIIGTTGEARRLEAIEIHGAVIQCHIQTIGWAEGFGNLQGTVGLAKRIESVRIKSE</sequence>
<protein>
    <submittedName>
        <fullName evidence="3">PlyB like endolysin</fullName>
    </submittedName>
</protein>
<dbReference type="InterPro" id="IPR007921">
    <property type="entry name" value="CHAP_dom"/>
</dbReference>
<keyword evidence="1" id="KW-0929">Antimicrobial</keyword>
<feature type="domain" description="Peptidase C51" evidence="2">
    <location>
        <begin position="58"/>
        <end position="148"/>
    </location>
</feature>
<proteinExistence type="predicted"/>
<dbReference type="SMART" id="SM00728">
    <property type="entry name" value="ChW"/>
    <property type="match status" value="2"/>
</dbReference>
<dbReference type="Pfam" id="PF05257">
    <property type="entry name" value="CHAP"/>
    <property type="match status" value="1"/>
</dbReference>
<reference evidence="3" key="1">
    <citation type="journal article" date="2021" name="Proc. Natl. Acad. Sci. U.S.A.">
        <title>A Catalog of Tens of Thousands of Viruses from Human Metagenomes Reveals Hidden Associations with Chronic Diseases.</title>
        <authorList>
            <person name="Tisza M.J."/>
            <person name="Buck C.B."/>
        </authorList>
    </citation>
    <scope>NUCLEOTIDE SEQUENCE</scope>
    <source>
        <strain evidence="3">Ct7EW56</strain>
    </source>
</reference>
<evidence type="ECO:0000313" key="3">
    <source>
        <dbReference type="EMBL" id="DAD72632.1"/>
    </source>
</evidence>
<dbReference type="Pfam" id="PF07538">
    <property type="entry name" value="ChW"/>
    <property type="match status" value="2"/>
</dbReference>